<name>A0A0E9NIM5_SAICN</name>
<evidence type="ECO:0000259" key="5">
    <source>
        <dbReference type="PROSITE" id="PS51083"/>
    </source>
</evidence>
<keyword evidence="7" id="KW-1185">Reference proteome</keyword>
<comment type="caution">
    <text evidence="6">The sequence shown here is derived from an EMBL/GenBank/DDBJ whole genome shotgun (WGS) entry which is preliminary data.</text>
</comment>
<dbReference type="PANTHER" id="PTHR13093">
    <property type="entry name" value="ZINC FINGER HIT DOMAIN CONTAINING PROTEIN 1"/>
    <property type="match status" value="1"/>
</dbReference>
<reference evidence="6 7" key="2">
    <citation type="journal article" date="2014" name="J. Gen. Appl. Microbiol.">
        <title>The early diverging ascomycetous budding yeast Saitoella complicata has three histone deacetylases belonging to the Clr6, Hos2, and Rpd3 lineages.</title>
        <authorList>
            <person name="Nishida H."/>
            <person name="Matsumoto T."/>
            <person name="Kondo S."/>
            <person name="Hamamoto M."/>
            <person name="Yoshikawa H."/>
        </authorList>
    </citation>
    <scope>NUCLEOTIDE SEQUENCE [LARGE SCALE GENOMIC DNA]</scope>
    <source>
        <strain evidence="6 7">NRRL Y-17804</strain>
    </source>
</reference>
<dbReference type="RefSeq" id="XP_019021145.1">
    <property type="nucleotide sequence ID" value="XM_019168134.1"/>
</dbReference>
<accession>A0A0E9NIM5</accession>
<evidence type="ECO:0000256" key="3">
    <source>
        <dbReference type="ARBA" id="ARBA00022833"/>
    </source>
</evidence>
<evidence type="ECO:0000313" key="7">
    <source>
        <dbReference type="Proteomes" id="UP000033140"/>
    </source>
</evidence>
<dbReference type="CDD" id="cd21437">
    <property type="entry name" value="zf-HIT_ZNHIT1_like"/>
    <property type="match status" value="1"/>
</dbReference>
<dbReference type="GO" id="GO:0008270">
    <property type="term" value="F:zinc ion binding"/>
    <property type="evidence" value="ECO:0007669"/>
    <property type="project" value="UniProtKB-UniRule"/>
</dbReference>
<keyword evidence="1" id="KW-0479">Metal-binding</keyword>
<keyword evidence="2 4" id="KW-0863">Zinc-finger</keyword>
<dbReference type="EMBL" id="BACD03000025">
    <property type="protein sequence ID" value="GAO49722.1"/>
    <property type="molecule type" value="Genomic_DNA"/>
</dbReference>
<dbReference type="Pfam" id="PF04438">
    <property type="entry name" value="zf-HIT"/>
    <property type="match status" value="1"/>
</dbReference>
<evidence type="ECO:0000256" key="2">
    <source>
        <dbReference type="ARBA" id="ARBA00022771"/>
    </source>
</evidence>
<gene>
    <name evidence="6" type="ORF">G7K_3865-t1</name>
</gene>
<feature type="domain" description="HIT-type" evidence="5">
    <location>
        <begin position="104"/>
        <end position="136"/>
    </location>
</feature>
<evidence type="ECO:0000256" key="4">
    <source>
        <dbReference type="PROSITE-ProRule" id="PRU00453"/>
    </source>
</evidence>
<dbReference type="PROSITE" id="PS51083">
    <property type="entry name" value="ZF_HIT"/>
    <property type="match status" value="1"/>
</dbReference>
<dbReference type="InterPro" id="IPR007529">
    <property type="entry name" value="Znf_HIT"/>
</dbReference>
<dbReference type="InterPro" id="IPR039723">
    <property type="entry name" value="Vps71/ZNHIT1"/>
</dbReference>
<keyword evidence="3" id="KW-0862">Zinc</keyword>
<protein>
    <recommendedName>
        <fullName evidence="5">HIT-type domain-containing protein</fullName>
    </recommendedName>
</protein>
<reference evidence="6 7" key="3">
    <citation type="journal article" date="2015" name="Genome Announc.">
        <title>Draft Genome Sequence of the Archiascomycetous Yeast Saitoella complicata.</title>
        <authorList>
            <person name="Yamauchi K."/>
            <person name="Kondo S."/>
            <person name="Hamamoto M."/>
            <person name="Takahashi Y."/>
            <person name="Ogura Y."/>
            <person name="Hayashi T."/>
            <person name="Nishida H."/>
        </authorList>
    </citation>
    <scope>NUCLEOTIDE SEQUENCE [LARGE SCALE GENOMIC DNA]</scope>
    <source>
        <strain evidence="6 7">NRRL Y-17804</strain>
    </source>
</reference>
<dbReference type="Proteomes" id="UP000033140">
    <property type="component" value="Unassembled WGS sequence"/>
</dbReference>
<proteinExistence type="predicted"/>
<dbReference type="OrthoDB" id="74807at2759"/>
<sequence>MSGQLKKNADRRKTINVPQPIDAGTKATRAVIKHLAELERDNYHDVKIDVPKTESFRKGKKLTSAVRKHLLSRKTFAQLLDEADSPSYQAASSAPSRYPRREFCSVCGYFGTYKCMRCGARYCDSGCKATHLETRCVGFYG</sequence>
<organism evidence="6 7">
    <name type="scientific">Saitoella complicata (strain BCRC 22490 / CBS 7301 / JCM 7358 / NBRC 10748 / NRRL Y-17804)</name>
    <dbReference type="NCBI Taxonomy" id="698492"/>
    <lineage>
        <taxon>Eukaryota</taxon>
        <taxon>Fungi</taxon>
        <taxon>Dikarya</taxon>
        <taxon>Ascomycota</taxon>
        <taxon>Taphrinomycotina</taxon>
        <taxon>Taphrinomycotina incertae sedis</taxon>
        <taxon>Saitoella</taxon>
    </lineage>
</organism>
<evidence type="ECO:0000256" key="1">
    <source>
        <dbReference type="ARBA" id="ARBA00022723"/>
    </source>
</evidence>
<evidence type="ECO:0000313" key="6">
    <source>
        <dbReference type="EMBL" id="GAO49722.1"/>
    </source>
</evidence>
<dbReference type="STRING" id="698492.A0A0E9NIM5"/>
<dbReference type="GO" id="GO:0005634">
    <property type="term" value="C:nucleus"/>
    <property type="evidence" value="ECO:0007669"/>
    <property type="project" value="UniProtKB-ARBA"/>
</dbReference>
<dbReference type="GO" id="GO:0006338">
    <property type="term" value="P:chromatin remodeling"/>
    <property type="evidence" value="ECO:0007669"/>
    <property type="project" value="InterPro"/>
</dbReference>
<reference evidence="6 7" key="1">
    <citation type="journal article" date="2011" name="J. Gen. Appl. Microbiol.">
        <title>Draft genome sequencing of the enigmatic yeast Saitoella complicata.</title>
        <authorList>
            <person name="Nishida H."/>
            <person name="Hamamoto M."/>
            <person name="Sugiyama J."/>
        </authorList>
    </citation>
    <scope>NUCLEOTIDE SEQUENCE [LARGE SCALE GENOMIC DNA]</scope>
    <source>
        <strain evidence="6 7">NRRL Y-17804</strain>
    </source>
</reference>
<dbReference type="OMA" id="CGMKYCS"/>
<dbReference type="AlphaFoldDB" id="A0A0E9NIM5"/>